<reference evidence="1 2" key="1">
    <citation type="journal article" date="2012" name="Genome Biol.">
        <title>Genome and low-iron response of an oceanic diatom adapted to chronic iron limitation.</title>
        <authorList>
            <person name="Lommer M."/>
            <person name="Specht M."/>
            <person name="Roy A.S."/>
            <person name="Kraemer L."/>
            <person name="Andreson R."/>
            <person name="Gutowska M.A."/>
            <person name="Wolf J."/>
            <person name="Bergner S.V."/>
            <person name="Schilhabel M.B."/>
            <person name="Klostermeier U.C."/>
            <person name="Beiko R.G."/>
            <person name="Rosenstiel P."/>
            <person name="Hippler M."/>
            <person name="Laroche J."/>
        </authorList>
    </citation>
    <scope>NUCLEOTIDE SEQUENCE [LARGE SCALE GENOMIC DNA]</scope>
    <source>
        <strain evidence="1 2">CCMP1005</strain>
    </source>
</reference>
<sequence length="229" mass="25306">MATTVRRPYDAPKSLGSRPMDGEPYGAIYLRRRADLIRLRSSPRSLRPPHRRAPRRLACASSAACGHTSDYSRGYSGPCISIKGAMSVERVLDFVIELLGDIAAGREGRGLSLTGSSSVSNRSKLVFGQPSLRISSTPLRCCQSLSALPDAGTAVFEVVLDWVGFHPVGIDMHERNVFFSFSRGDNMSPVDVSRCAIRWLARRVSERERERSVPSPLRGLPRPRFFGRC</sequence>
<dbReference type="EMBL" id="AGNL01042107">
    <property type="protein sequence ID" value="EJK51166.1"/>
    <property type="molecule type" value="Genomic_DNA"/>
</dbReference>
<dbReference type="Proteomes" id="UP000266841">
    <property type="component" value="Unassembled WGS sequence"/>
</dbReference>
<gene>
    <name evidence="1" type="ORF">THAOC_29686</name>
</gene>
<comment type="caution">
    <text evidence="1">The sequence shown here is derived from an EMBL/GenBank/DDBJ whole genome shotgun (WGS) entry which is preliminary data.</text>
</comment>
<dbReference type="AlphaFoldDB" id="K0RQQ7"/>
<organism evidence="1 2">
    <name type="scientific">Thalassiosira oceanica</name>
    <name type="common">Marine diatom</name>
    <dbReference type="NCBI Taxonomy" id="159749"/>
    <lineage>
        <taxon>Eukaryota</taxon>
        <taxon>Sar</taxon>
        <taxon>Stramenopiles</taxon>
        <taxon>Ochrophyta</taxon>
        <taxon>Bacillariophyta</taxon>
        <taxon>Coscinodiscophyceae</taxon>
        <taxon>Thalassiosirophycidae</taxon>
        <taxon>Thalassiosirales</taxon>
        <taxon>Thalassiosiraceae</taxon>
        <taxon>Thalassiosira</taxon>
    </lineage>
</organism>
<proteinExistence type="predicted"/>
<keyword evidence="2" id="KW-1185">Reference proteome</keyword>
<accession>K0RQQ7</accession>
<evidence type="ECO:0000313" key="2">
    <source>
        <dbReference type="Proteomes" id="UP000266841"/>
    </source>
</evidence>
<protein>
    <submittedName>
        <fullName evidence="1">Uncharacterized protein</fullName>
    </submittedName>
</protein>
<name>K0RQQ7_THAOC</name>
<evidence type="ECO:0000313" key="1">
    <source>
        <dbReference type="EMBL" id="EJK51166.1"/>
    </source>
</evidence>